<reference evidence="2" key="1">
    <citation type="submission" date="2021-04" db="EMBL/GenBank/DDBJ databases">
        <authorList>
            <person name="Chebbi M.A.C M."/>
        </authorList>
    </citation>
    <scope>NUCLEOTIDE SEQUENCE</scope>
</reference>
<keyword evidence="3" id="KW-1185">Reference proteome</keyword>
<evidence type="ECO:0000256" key="1">
    <source>
        <dbReference type="SAM" id="MobiDB-lite"/>
    </source>
</evidence>
<sequence length="131" mass="15014">MASDLMDEEAKTKSSVEINKRRPFANIQNGLPACNDKTPNRDSSDLFNKFDPSKGMENTLIRRKKMQGIKGIGWKRRVEQTMISLEEQIKDMKKSKNDEEFVENTSNLKESIVIENGEQITKIEDVVFTST</sequence>
<dbReference type="Proteomes" id="UP000786811">
    <property type="component" value="Unassembled WGS sequence"/>
</dbReference>
<gene>
    <name evidence="2" type="ORF">HICCMSTLAB_LOCUS1315</name>
</gene>
<accession>A0A8J2E2E2</accession>
<name>A0A8J2E2E2_COTCN</name>
<proteinExistence type="predicted"/>
<feature type="region of interest" description="Disordered" evidence="1">
    <location>
        <begin position="1"/>
        <end position="51"/>
    </location>
</feature>
<comment type="caution">
    <text evidence="2">The sequence shown here is derived from an EMBL/GenBank/DDBJ whole genome shotgun (WGS) entry which is preliminary data.</text>
</comment>
<dbReference type="AlphaFoldDB" id="A0A8J2E2E2"/>
<organism evidence="2 3">
    <name type="scientific">Cotesia congregata</name>
    <name type="common">Parasitoid wasp</name>
    <name type="synonym">Apanteles congregatus</name>
    <dbReference type="NCBI Taxonomy" id="51543"/>
    <lineage>
        <taxon>Eukaryota</taxon>
        <taxon>Metazoa</taxon>
        <taxon>Ecdysozoa</taxon>
        <taxon>Arthropoda</taxon>
        <taxon>Hexapoda</taxon>
        <taxon>Insecta</taxon>
        <taxon>Pterygota</taxon>
        <taxon>Neoptera</taxon>
        <taxon>Endopterygota</taxon>
        <taxon>Hymenoptera</taxon>
        <taxon>Apocrita</taxon>
        <taxon>Ichneumonoidea</taxon>
        <taxon>Braconidae</taxon>
        <taxon>Microgastrinae</taxon>
        <taxon>Cotesia</taxon>
    </lineage>
</organism>
<protein>
    <submittedName>
        <fullName evidence="2">Uncharacterized protein</fullName>
    </submittedName>
</protein>
<feature type="compositionally biased region" description="Basic and acidic residues" evidence="1">
    <location>
        <begin position="8"/>
        <end position="20"/>
    </location>
</feature>
<evidence type="ECO:0000313" key="3">
    <source>
        <dbReference type="Proteomes" id="UP000786811"/>
    </source>
</evidence>
<evidence type="ECO:0000313" key="2">
    <source>
        <dbReference type="EMBL" id="CAG5075161.1"/>
    </source>
</evidence>
<dbReference type="EMBL" id="CAJNRD030001116">
    <property type="protein sequence ID" value="CAG5075161.1"/>
    <property type="molecule type" value="Genomic_DNA"/>
</dbReference>